<dbReference type="PRINTS" id="PR00111">
    <property type="entry name" value="ABHYDROLASE"/>
</dbReference>
<gene>
    <name evidence="2" type="ORF">CGZ94_17670</name>
</gene>
<dbReference type="Pfam" id="PF00561">
    <property type="entry name" value="Abhydrolase_1"/>
    <property type="match status" value="1"/>
</dbReference>
<evidence type="ECO:0000259" key="1">
    <source>
        <dbReference type="Pfam" id="PF00561"/>
    </source>
</evidence>
<dbReference type="GO" id="GO:0003824">
    <property type="term" value="F:catalytic activity"/>
    <property type="evidence" value="ECO:0007669"/>
    <property type="project" value="UniProtKB-ARBA"/>
</dbReference>
<dbReference type="InterPro" id="IPR029058">
    <property type="entry name" value="AB_hydrolase_fold"/>
</dbReference>
<dbReference type="SUPFAM" id="SSF53474">
    <property type="entry name" value="alpha/beta-Hydrolases"/>
    <property type="match status" value="1"/>
</dbReference>
<dbReference type="PANTHER" id="PTHR43433:SF5">
    <property type="entry name" value="AB HYDROLASE-1 DOMAIN-CONTAINING PROTEIN"/>
    <property type="match status" value="1"/>
</dbReference>
<dbReference type="PANTHER" id="PTHR43433">
    <property type="entry name" value="HYDROLASE, ALPHA/BETA FOLD FAMILY PROTEIN"/>
    <property type="match status" value="1"/>
</dbReference>
<accession>A0A255G0P0</accession>
<keyword evidence="3" id="KW-1185">Reference proteome</keyword>
<dbReference type="OrthoDB" id="4481859at2"/>
<name>A0A255G0P0_9ACTN</name>
<dbReference type="EMBL" id="NMVO01000017">
    <property type="protein sequence ID" value="OYO09507.1"/>
    <property type="molecule type" value="Genomic_DNA"/>
</dbReference>
<evidence type="ECO:0000313" key="2">
    <source>
        <dbReference type="EMBL" id="OYO09507.1"/>
    </source>
</evidence>
<feature type="domain" description="AB hydrolase-1" evidence="1">
    <location>
        <begin position="26"/>
        <end position="249"/>
    </location>
</feature>
<sequence>MDDHSSFTTGDGTRISYRLDGPAGAPTLVLSNSIGTSLAMWDGVIPQLAKDFRVLRHDTRGHGGSSAPAGAYSLDRLGADVVELLDALGIDRVHFCGLSIGGFIGQWLGIHAPERVDRLILANTSPYLGPAPRWDARIADVLAADDLSAIAESFLHNWFPDSLLTDESIVAPFRRDLMSLDRRGLAGCLAAVRDADLRRTDALITSPTLVLTGADDQVCLPAHGELIAATVRDARLVELPVVHLSNVERPDEFVRIVRGFLTQD</sequence>
<comment type="caution">
    <text evidence="2">The sequence shown here is derived from an EMBL/GenBank/DDBJ whole genome shotgun (WGS) entry which is preliminary data.</text>
</comment>
<dbReference type="AlphaFoldDB" id="A0A255G0P0"/>
<protein>
    <submittedName>
        <fullName evidence="2">3-oxoadipate enol-lactonase</fullName>
    </submittedName>
</protein>
<reference evidence="2 3" key="1">
    <citation type="submission" date="2017-07" db="EMBL/GenBank/DDBJ databases">
        <title>Draft whole genome sequences of clinical Proprionibacteriaceae strains.</title>
        <authorList>
            <person name="Bernier A.-M."/>
            <person name="Bernard K."/>
            <person name="Domingo M.-C."/>
        </authorList>
    </citation>
    <scope>NUCLEOTIDE SEQUENCE [LARGE SCALE GENOMIC DNA]</scope>
    <source>
        <strain evidence="2 3">NML 030167</strain>
    </source>
</reference>
<dbReference type="RefSeq" id="WP_094406463.1">
    <property type="nucleotide sequence ID" value="NZ_NMVO01000017.1"/>
</dbReference>
<evidence type="ECO:0000313" key="3">
    <source>
        <dbReference type="Proteomes" id="UP000215896"/>
    </source>
</evidence>
<dbReference type="Gene3D" id="3.40.50.1820">
    <property type="entry name" value="alpha/beta hydrolase"/>
    <property type="match status" value="1"/>
</dbReference>
<proteinExistence type="predicted"/>
<dbReference type="Proteomes" id="UP000215896">
    <property type="component" value="Unassembled WGS sequence"/>
</dbReference>
<dbReference type="InterPro" id="IPR000073">
    <property type="entry name" value="AB_hydrolase_1"/>
</dbReference>
<organism evidence="2 3">
    <name type="scientific">Enemella evansiae</name>
    <dbReference type="NCBI Taxonomy" id="2016499"/>
    <lineage>
        <taxon>Bacteria</taxon>
        <taxon>Bacillati</taxon>
        <taxon>Actinomycetota</taxon>
        <taxon>Actinomycetes</taxon>
        <taxon>Propionibacteriales</taxon>
        <taxon>Propionibacteriaceae</taxon>
        <taxon>Enemella</taxon>
    </lineage>
</organism>
<dbReference type="InterPro" id="IPR050471">
    <property type="entry name" value="AB_hydrolase"/>
</dbReference>